<comment type="similarity">
    <text evidence="2">Belongs to the SF-assemblin family.</text>
</comment>
<feature type="compositionally biased region" description="Polar residues" evidence="7">
    <location>
        <begin position="27"/>
        <end position="36"/>
    </location>
</feature>
<dbReference type="GO" id="GO:0005874">
    <property type="term" value="C:microtubule"/>
    <property type="evidence" value="ECO:0007669"/>
    <property type="project" value="UniProtKB-KW"/>
</dbReference>
<keyword evidence="5" id="KW-0175">Coiled coil</keyword>
<dbReference type="Proteomes" id="UP000075714">
    <property type="component" value="Unassembled WGS sequence"/>
</dbReference>
<feature type="region of interest" description="Disordered" evidence="7">
    <location>
        <begin position="1"/>
        <end position="43"/>
    </location>
</feature>
<gene>
    <name evidence="8" type="ORF">GPECTOR_54g252</name>
</gene>
<accession>A0A150G827</accession>
<dbReference type="AlphaFoldDB" id="A0A150G827"/>
<evidence type="ECO:0000256" key="2">
    <source>
        <dbReference type="ARBA" id="ARBA00005678"/>
    </source>
</evidence>
<dbReference type="PANTHER" id="PTHR40412:SF1">
    <property type="entry name" value="SF-ASSEMBLIN"/>
    <property type="match status" value="1"/>
</dbReference>
<proteinExistence type="inferred from homology"/>
<evidence type="ECO:0000313" key="8">
    <source>
        <dbReference type="EMBL" id="KXZ45510.1"/>
    </source>
</evidence>
<keyword evidence="9" id="KW-1185">Reference proteome</keyword>
<dbReference type="InterPro" id="IPR008374">
    <property type="entry name" value="SF_assemblin/giardin_b"/>
</dbReference>
<evidence type="ECO:0000256" key="4">
    <source>
        <dbReference type="ARBA" id="ARBA00022701"/>
    </source>
</evidence>
<dbReference type="EMBL" id="LSYV01000055">
    <property type="protein sequence ID" value="KXZ45510.1"/>
    <property type="molecule type" value="Genomic_DNA"/>
</dbReference>
<evidence type="ECO:0000256" key="6">
    <source>
        <dbReference type="ARBA" id="ARBA00023212"/>
    </source>
</evidence>
<name>A0A150G827_GONPE</name>
<comment type="subcellular location">
    <subcellularLocation>
        <location evidence="1">Cytoplasm</location>
        <location evidence="1">Cytoskeleton</location>
    </subcellularLocation>
</comment>
<evidence type="ECO:0000313" key="9">
    <source>
        <dbReference type="Proteomes" id="UP000075714"/>
    </source>
</evidence>
<keyword evidence="4" id="KW-0493">Microtubule</keyword>
<organism evidence="8 9">
    <name type="scientific">Gonium pectorale</name>
    <name type="common">Green alga</name>
    <dbReference type="NCBI Taxonomy" id="33097"/>
    <lineage>
        <taxon>Eukaryota</taxon>
        <taxon>Viridiplantae</taxon>
        <taxon>Chlorophyta</taxon>
        <taxon>core chlorophytes</taxon>
        <taxon>Chlorophyceae</taxon>
        <taxon>CS clade</taxon>
        <taxon>Chlamydomonadales</taxon>
        <taxon>Volvocaceae</taxon>
        <taxon>Gonium</taxon>
    </lineage>
</organism>
<sequence length="284" mass="32050">MSSLRPFDTPLTSSLSPRRGRDFSPTRPGTTGNQGPQGRPSAKLEHVTERFAGLWTDLEQEKQNKRMQESSRFSLLQESLQRIEKSVEAEVKRRAESDKQLQSHFEAEIKTLQERQLQQYSDLQLALKSAVESLNQRISDLHSLVRDERDSRRSDIEHLATSLVGKVNECVAAIDEERNGRVQEQTVSMKRVGEDLMLLSQRLDAEKTTREGELSTLRSEVHEAIGNRNLADDQFKGAVLDEVAGLKAALALEREERIAEDDEIVQAVNDYTKALQEGLKLVSA</sequence>
<dbReference type="PANTHER" id="PTHR40412">
    <property type="entry name" value="SF-ASSEMBLIN"/>
    <property type="match status" value="1"/>
</dbReference>
<evidence type="ECO:0000256" key="1">
    <source>
        <dbReference type="ARBA" id="ARBA00004245"/>
    </source>
</evidence>
<reference evidence="9" key="1">
    <citation type="journal article" date="2016" name="Nat. Commun.">
        <title>The Gonium pectorale genome demonstrates co-option of cell cycle regulation during the evolution of multicellularity.</title>
        <authorList>
            <person name="Hanschen E.R."/>
            <person name="Marriage T.N."/>
            <person name="Ferris P.J."/>
            <person name="Hamaji T."/>
            <person name="Toyoda A."/>
            <person name="Fujiyama A."/>
            <person name="Neme R."/>
            <person name="Noguchi H."/>
            <person name="Minakuchi Y."/>
            <person name="Suzuki M."/>
            <person name="Kawai-Toyooka H."/>
            <person name="Smith D.R."/>
            <person name="Sparks H."/>
            <person name="Anderson J."/>
            <person name="Bakaric R."/>
            <person name="Luria V."/>
            <person name="Karger A."/>
            <person name="Kirschner M.W."/>
            <person name="Durand P.M."/>
            <person name="Michod R.E."/>
            <person name="Nozaki H."/>
            <person name="Olson B.J."/>
        </authorList>
    </citation>
    <scope>NUCLEOTIDE SEQUENCE [LARGE SCALE GENOMIC DNA]</scope>
    <source>
        <strain evidence="9">NIES-2863</strain>
    </source>
</reference>
<evidence type="ECO:0000256" key="3">
    <source>
        <dbReference type="ARBA" id="ARBA00022490"/>
    </source>
</evidence>
<keyword evidence="3" id="KW-0963">Cytoplasm</keyword>
<dbReference type="Pfam" id="PF06705">
    <property type="entry name" value="SF-assemblin"/>
    <property type="match status" value="1"/>
</dbReference>
<protein>
    <submittedName>
        <fullName evidence="8">SFA protein</fullName>
    </submittedName>
</protein>
<dbReference type="OrthoDB" id="436841at2759"/>
<keyword evidence="6" id="KW-0206">Cytoskeleton</keyword>
<evidence type="ECO:0000256" key="5">
    <source>
        <dbReference type="ARBA" id="ARBA00023054"/>
    </source>
</evidence>
<dbReference type="PRINTS" id="PR01799">
    <property type="entry name" value="SFASSEMBLIN"/>
</dbReference>
<comment type="caution">
    <text evidence="8">The sequence shown here is derived from an EMBL/GenBank/DDBJ whole genome shotgun (WGS) entry which is preliminary data.</text>
</comment>
<dbReference type="STRING" id="33097.A0A150G827"/>
<dbReference type="GO" id="GO:0005200">
    <property type="term" value="F:structural constituent of cytoskeleton"/>
    <property type="evidence" value="ECO:0007669"/>
    <property type="project" value="InterPro"/>
</dbReference>
<evidence type="ECO:0000256" key="7">
    <source>
        <dbReference type="SAM" id="MobiDB-lite"/>
    </source>
</evidence>